<dbReference type="Pfam" id="PF01257">
    <property type="entry name" value="2Fe-2S_thioredx"/>
    <property type="match status" value="1"/>
</dbReference>
<dbReference type="RefSeq" id="WP_114900753.1">
    <property type="nucleotide sequence ID" value="NZ_CP031222.1"/>
</dbReference>
<keyword evidence="3 12" id="KW-0001">2Fe-2S</keyword>
<dbReference type="GO" id="GO:0046872">
    <property type="term" value="F:metal ion binding"/>
    <property type="evidence" value="ECO:0007669"/>
    <property type="project" value="UniProtKB-KW"/>
</dbReference>
<dbReference type="InterPro" id="IPR042128">
    <property type="entry name" value="NuoE_dom"/>
</dbReference>
<dbReference type="EMBL" id="CP031222">
    <property type="protein sequence ID" value="AXI04689.1"/>
    <property type="molecule type" value="Genomic_DNA"/>
</dbReference>
<dbReference type="OrthoDB" id="9807941at2"/>
<dbReference type="SUPFAM" id="SSF52833">
    <property type="entry name" value="Thioredoxin-like"/>
    <property type="match status" value="1"/>
</dbReference>
<comment type="cofactor">
    <cofactor evidence="12">
        <name>[2Fe-2S] cluster</name>
        <dbReference type="ChEBI" id="CHEBI:190135"/>
    </cofactor>
    <text evidence="12">Binds 1 [2Fe-2S] cluster.</text>
</comment>
<dbReference type="PIRSF" id="PIRSF000216">
    <property type="entry name" value="NADH_DH_24kDa"/>
    <property type="match status" value="1"/>
</dbReference>
<dbReference type="NCBIfam" id="TIGR01958">
    <property type="entry name" value="nuoE_fam"/>
    <property type="match status" value="1"/>
</dbReference>
<evidence type="ECO:0000256" key="3">
    <source>
        <dbReference type="ARBA" id="ARBA00022714"/>
    </source>
</evidence>
<dbReference type="InterPro" id="IPR002023">
    <property type="entry name" value="NuoE-like"/>
</dbReference>
<dbReference type="InterPro" id="IPR036249">
    <property type="entry name" value="Thioredoxin-like_sf"/>
</dbReference>
<evidence type="ECO:0000256" key="9">
    <source>
        <dbReference type="ARBA" id="ARBA00032788"/>
    </source>
</evidence>
<keyword evidence="6 12" id="KW-0411">Iron-sulfur</keyword>
<dbReference type="FunFam" id="1.10.10.1590:FF:000001">
    <property type="entry name" value="NADH-quinone oxidoreductase subunit E"/>
    <property type="match status" value="1"/>
</dbReference>
<dbReference type="GO" id="GO:0051537">
    <property type="term" value="F:2 iron, 2 sulfur cluster binding"/>
    <property type="evidence" value="ECO:0007669"/>
    <property type="project" value="UniProtKB-KW"/>
</dbReference>
<dbReference type="GO" id="GO:0003954">
    <property type="term" value="F:NADH dehydrogenase activity"/>
    <property type="evidence" value="ECO:0007669"/>
    <property type="project" value="TreeGrafter"/>
</dbReference>
<dbReference type="PROSITE" id="PS01099">
    <property type="entry name" value="COMPLEX1_24K"/>
    <property type="match status" value="1"/>
</dbReference>
<feature type="binding site" evidence="12">
    <location>
        <position position="106"/>
    </location>
    <ligand>
        <name>[2Fe-2S] cluster</name>
        <dbReference type="ChEBI" id="CHEBI:190135"/>
    </ligand>
</feature>
<accession>A0A345PBN0</accession>
<protein>
    <recommendedName>
        <fullName evidence="2">NADH-quinone oxidoreductase subunit E</fullName>
    </recommendedName>
    <alternativeName>
        <fullName evidence="8">NADH dehydrogenase I subunit E</fullName>
    </alternativeName>
    <alternativeName>
        <fullName evidence="9">NDH-1 subunit E</fullName>
    </alternativeName>
</protein>
<evidence type="ECO:0000256" key="6">
    <source>
        <dbReference type="ARBA" id="ARBA00023014"/>
    </source>
</evidence>
<keyword evidence="14" id="KW-1185">Reference proteome</keyword>
<evidence type="ECO:0000256" key="5">
    <source>
        <dbReference type="ARBA" id="ARBA00023004"/>
    </source>
</evidence>
<comment type="similarity">
    <text evidence="1">Belongs to the complex I 24 kDa subunit family.</text>
</comment>
<dbReference type="PANTHER" id="PTHR10371">
    <property type="entry name" value="NADH DEHYDROGENASE UBIQUINONE FLAVOPROTEIN 2, MITOCHONDRIAL"/>
    <property type="match status" value="1"/>
</dbReference>
<evidence type="ECO:0000313" key="13">
    <source>
        <dbReference type="EMBL" id="AXI04689.1"/>
    </source>
</evidence>
<comment type="catalytic activity">
    <reaction evidence="11">
        <text>a quinone + NADH + 5 H(+)(in) = a quinol + NAD(+) + 4 H(+)(out)</text>
        <dbReference type="Rhea" id="RHEA:57888"/>
        <dbReference type="ChEBI" id="CHEBI:15378"/>
        <dbReference type="ChEBI" id="CHEBI:24646"/>
        <dbReference type="ChEBI" id="CHEBI:57540"/>
        <dbReference type="ChEBI" id="CHEBI:57945"/>
        <dbReference type="ChEBI" id="CHEBI:132124"/>
    </reaction>
</comment>
<comment type="subunit">
    <text evidence="7">Composed of 13 different subunits. Subunits NuoCD, E, F, and G constitute the peripheral sector of the complex.</text>
</comment>
<dbReference type="AlphaFoldDB" id="A0A345PBN0"/>
<dbReference type="NCBIfam" id="NF005722">
    <property type="entry name" value="PRK07539.1-2"/>
    <property type="match status" value="1"/>
</dbReference>
<reference evidence="13 14" key="1">
    <citation type="submission" date="2018-07" db="EMBL/GenBank/DDBJ databases">
        <title>Genome sequencing of Moraxellaceae gen. HYN0046.</title>
        <authorList>
            <person name="Kim M."/>
            <person name="Yi H."/>
        </authorList>
    </citation>
    <scope>NUCLEOTIDE SEQUENCE [LARGE SCALE GENOMIC DNA]</scope>
    <source>
        <strain evidence="13 14">HYN0046</strain>
    </source>
</reference>
<gene>
    <name evidence="13" type="ORF">HYN46_12455</name>
</gene>
<dbReference type="Proteomes" id="UP000253940">
    <property type="component" value="Chromosome"/>
</dbReference>
<dbReference type="PANTHER" id="PTHR10371:SF3">
    <property type="entry name" value="NADH DEHYDROGENASE [UBIQUINONE] FLAVOPROTEIN 2, MITOCHONDRIAL"/>
    <property type="match status" value="1"/>
</dbReference>
<evidence type="ECO:0000256" key="10">
    <source>
        <dbReference type="ARBA" id="ARBA00034078"/>
    </source>
</evidence>
<dbReference type="InterPro" id="IPR041921">
    <property type="entry name" value="NuoE_N"/>
</dbReference>
<dbReference type="Gene3D" id="1.10.10.1590">
    <property type="entry name" value="NADH-quinone oxidoreductase subunit E"/>
    <property type="match status" value="1"/>
</dbReference>
<comment type="cofactor">
    <cofactor evidence="10">
        <name>[2Fe-2S] cluster</name>
        <dbReference type="ChEBI" id="CHEBI:190135"/>
    </cofactor>
</comment>
<evidence type="ECO:0000256" key="7">
    <source>
        <dbReference type="ARBA" id="ARBA00026021"/>
    </source>
</evidence>
<evidence type="ECO:0000256" key="1">
    <source>
        <dbReference type="ARBA" id="ARBA00010643"/>
    </source>
</evidence>
<evidence type="ECO:0000313" key="14">
    <source>
        <dbReference type="Proteomes" id="UP000253940"/>
    </source>
</evidence>
<keyword evidence="4 12" id="KW-0479">Metal-binding</keyword>
<evidence type="ECO:0000256" key="4">
    <source>
        <dbReference type="ARBA" id="ARBA00022723"/>
    </source>
</evidence>
<feature type="binding site" evidence="12">
    <location>
        <position position="101"/>
    </location>
    <ligand>
        <name>[2Fe-2S] cluster</name>
        <dbReference type="ChEBI" id="CHEBI:190135"/>
    </ligand>
</feature>
<name>A0A345PBN0_9GAMM</name>
<dbReference type="FunFam" id="3.40.30.10:FF:000015">
    <property type="entry name" value="NADH-quinone oxidoreductase subunit E"/>
    <property type="match status" value="1"/>
</dbReference>
<dbReference type="Gene3D" id="3.40.30.10">
    <property type="entry name" value="Glutaredoxin"/>
    <property type="match status" value="1"/>
</dbReference>
<keyword evidence="13" id="KW-0560">Oxidoreductase</keyword>
<feature type="binding site" evidence="12">
    <location>
        <position position="146"/>
    </location>
    <ligand>
        <name>[2Fe-2S] cluster</name>
        <dbReference type="ChEBI" id="CHEBI:190135"/>
    </ligand>
</feature>
<evidence type="ECO:0000256" key="2">
    <source>
        <dbReference type="ARBA" id="ARBA00019898"/>
    </source>
</evidence>
<feature type="binding site" evidence="12">
    <location>
        <position position="142"/>
    </location>
    <ligand>
        <name>[2Fe-2S] cluster</name>
        <dbReference type="ChEBI" id="CHEBI:190135"/>
    </ligand>
</feature>
<dbReference type="CDD" id="cd03064">
    <property type="entry name" value="TRX_Fd_NuoE"/>
    <property type="match status" value="1"/>
</dbReference>
<organism evidence="13 14">
    <name type="scientific">Aquirhabdus parva</name>
    <dbReference type="NCBI Taxonomy" id="2283318"/>
    <lineage>
        <taxon>Bacteria</taxon>
        <taxon>Pseudomonadati</taxon>
        <taxon>Pseudomonadota</taxon>
        <taxon>Gammaproteobacteria</taxon>
        <taxon>Moraxellales</taxon>
        <taxon>Moraxellaceae</taxon>
        <taxon>Aquirhabdus</taxon>
    </lineage>
</organism>
<evidence type="ECO:0000256" key="11">
    <source>
        <dbReference type="ARBA" id="ARBA00047712"/>
    </source>
</evidence>
<evidence type="ECO:0000256" key="8">
    <source>
        <dbReference type="ARBA" id="ARBA00031580"/>
    </source>
</evidence>
<evidence type="ECO:0000256" key="12">
    <source>
        <dbReference type="PIRSR" id="PIRSR000216-1"/>
    </source>
</evidence>
<proteinExistence type="inferred from homology"/>
<keyword evidence="5 12" id="KW-0408">Iron</keyword>
<dbReference type="KEGG" id="mbah:HYN46_12455"/>
<sequence>MILKNKARIVTDQQPHINVEAVLTESERAALHDFMHHYPDPRAASLDSLKHVQKRNGWVDDAQVNAIAQVLGISIPDVEGVATFYNRIYRQPVGRHVILLCDSIACFLMGNESLADVFKKQLGIQYGQTTPDGRFTLLPICCLGNCDKAPSLMIDEDTYGLVSRAQVAEVLEQYL</sequence>